<evidence type="ECO:0000256" key="3">
    <source>
        <dbReference type="ARBA" id="ARBA00022741"/>
    </source>
</evidence>
<dbReference type="GO" id="GO:0009358">
    <property type="term" value="C:polyphosphate kinase complex"/>
    <property type="evidence" value="ECO:0007669"/>
    <property type="project" value="InterPro"/>
</dbReference>
<dbReference type="CDD" id="cd09169">
    <property type="entry name" value="PLDc_PPK1_C2_unchar"/>
    <property type="match status" value="1"/>
</dbReference>
<name>A0A926HUF1_9FIRM</name>
<keyword evidence="2 6" id="KW-0808">Transferase</keyword>
<evidence type="ECO:0000313" key="12">
    <source>
        <dbReference type="EMBL" id="MBC8535880.1"/>
    </source>
</evidence>
<dbReference type="InterPro" id="IPR036832">
    <property type="entry name" value="PPK_N_dom_sf"/>
</dbReference>
<dbReference type="NCBIfam" id="NF003917">
    <property type="entry name" value="PRK05443.1-1"/>
    <property type="match status" value="1"/>
</dbReference>
<proteinExistence type="inferred from homology"/>
<feature type="domain" description="Polyphosphate kinase middle" evidence="8">
    <location>
        <begin position="125"/>
        <end position="297"/>
    </location>
</feature>
<feature type="active site" description="Phosphohistidine intermediate" evidence="6">
    <location>
        <position position="435"/>
    </location>
</feature>
<dbReference type="Pfam" id="PF02503">
    <property type="entry name" value="PP_kinase"/>
    <property type="match status" value="1"/>
</dbReference>
<dbReference type="InterPro" id="IPR041108">
    <property type="entry name" value="PP_kinase_C_1"/>
</dbReference>
<dbReference type="SUPFAM" id="SSF56024">
    <property type="entry name" value="Phospholipase D/nuclease"/>
    <property type="match status" value="2"/>
</dbReference>
<feature type="binding site" evidence="6">
    <location>
        <position position="592"/>
    </location>
    <ligand>
        <name>ATP</name>
        <dbReference type="ChEBI" id="CHEBI:30616"/>
    </ligand>
</feature>
<comment type="cofactor">
    <cofactor evidence="6">
        <name>Mg(2+)</name>
        <dbReference type="ChEBI" id="CHEBI:18420"/>
    </cofactor>
</comment>
<dbReference type="CDD" id="cd09166">
    <property type="entry name" value="PLDc_PPK1_C1_unchar"/>
    <property type="match status" value="1"/>
</dbReference>
<sequence>MASNFDYSYTQNRELSWLRFNARVLEQAQDPTVPLYEKLKFISIFTSNLDEFFMIRVGSLHDLSLLPEAGIDNKSGLSPAQQIREILKAVAPLYKLRDQIMEELEPQLREHDIYRLTYKELSKKERHFLADYFKDVVLPVLSPQIVDSHHPFPHLPNKALTVAMLLKSTAGTNYGIIPIPQSLPPIVFLPGAGVRYITLERVVAEHADSLFKNYETVAKSIVCVTRNADISPDDEGFDDEDYRRHMKKILKKRARLAPVRLEVQGEIDSALASYLLGRLGLKKDQVFKSRSPLAMGYVYLLEENFSASTARAIVYPAFAPQPPAGLVPGEPMARQIAKRDRLFSYPYEQMDPFLRLLREAAYDPAVISVKITIYRLARKAKIIDYLVAAAENGKEVTVLMELRARFDEQNNIMWAERLEEAGCKVIYGFEGFKVHSKICLITRREKNRVSYITQVGTGNYNEKTAKLYTDYSLLTADEEIGRDAAEFFKNMLISDLEGEYHQLIVAPAGLKSSLLRLVDEEIDRQRSTGDGRIFLKLNSLTDREVIDKLSQASQAGVKITLLIRGICCLLPGIAGRTENIAVYSIVGRFLEHSRIYCFGSGERVRLYISSADMMTRNTERRVEIACPVHDRHLRARILNMVDCMLRDNVKARILQSDGTYRKPQVQGDPFDSQLYFMEEAVEQAALSQPGSPSPGLRARLSRLFRRK</sequence>
<keyword evidence="6" id="KW-0479">Metal-binding</keyword>
<feature type="binding site" evidence="6">
    <location>
        <position position="375"/>
    </location>
    <ligand>
        <name>Mg(2+)</name>
        <dbReference type="ChEBI" id="CHEBI:18420"/>
    </ligand>
</feature>
<reference evidence="12" key="1">
    <citation type="submission" date="2020-08" db="EMBL/GenBank/DDBJ databases">
        <title>Genome public.</title>
        <authorList>
            <person name="Liu C."/>
            <person name="Sun Q."/>
        </authorList>
    </citation>
    <scope>NUCLEOTIDE SEQUENCE</scope>
    <source>
        <strain evidence="12">BX7</strain>
    </source>
</reference>
<keyword evidence="4 6" id="KW-0418">Kinase</keyword>
<comment type="function">
    <text evidence="6 7">Catalyzes the reversible transfer of the terminal phosphate of ATP to form a long-chain polyphosphate (polyP).</text>
</comment>
<evidence type="ECO:0000259" key="9">
    <source>
        <dbReference type="Pfam" id="PF13089"/>
    </source>
</evidence>
<dbReference type="SUPFAM" id="SSF143724">
    <property type="entry name" value="PHP14-like"/>
    <property type="match status" value="1"/>
</dbReference>
<keyword evidence="3 6" id="KW-0547">Nucleotide-binding</keyword>
<dbReference type="EMBL" id="JACRSP010000002">
    <property type="protein sequence ID" value="MBC8535880.1"/>
    <property type="molecule type" value="Genomic_DNA"/>
</dbReference>
<feature type="binding site" evidence="6">
    <location>
        <position position="405"/>
    </location>
    <ligand>
        <name>Mg(2+)</name>
        <dbReference type="ChEBI" id="CHEBI:18420"/>
    </ligand>
</feature>
<dbReference type="InterPro" id="IPR036830">
    <property type="entry name" value="PP_kinase_middle_dom_sf"/>
</dbReference>
<comment type="PTM">
    <text evidence="6 7">An intermediate of this reaction is the autophosphorylated ppk in which a phosphate is covalently linked to a histidine residue through a N-P bond.</text>
</comment>
<feature type="domain" description="Polyphosphate kinase C-terminal" evidence="11">
    <location>
        <begin position="333"/>
        <end position="491"/>
    </location>
</feature>
<dbReference type="EC" id="2.7.4.1" evidence="6 7"/>
<dbReference type="InterPro" id="IPR025200">
    <property type="entry name" value="PPK_C_dom2"/>
</dbReference>
<dbReference type="InterPro" id="IPR025198">
    <property type="entry name" value="PPK_N_dom"/>
</dbReference>
<dbReference type="Pfam" id="PF13090">
    <property type="entry name" value="PP_kinase_C"/>
    <property type="match status" value="1"/>
</dbReference>
<evidence type="ECO:0000256" key="2">
    <source>
        <dbReference type="ARBA" id="ARBA00022679"/>
    </source>
</evidence>
<keyword evidence="13" id="KW-1185">Reference proteome</keyword>
<dbReference type="InterPro" id="IPR003414">
    <property type="entry name" value="PP_kinase"/>
</dbReference>
<dbReference type="RefSeq" id="WP_249299622.1">
    <property type="nucleotide sequence ID" value="NZ_JACRSP010000002.1"/>
</dbReference>
<evidence type="ECO:0000259" key="11">
    <source>
        <dbReference type="Pfam" id="PF17941"/>
    </source>
</evidence>
<dbReference type="PANTHER" id="PTHR30218:SF0">
    <property type="entry name" value="POLYPHOSPHATE KINASE"/>
    <property type="match status" value="1"/>
</dbReference>
<gene>
    <name evidence="12" type="primary">ppk1</name>
    <name evidence="6" type="synonym">ppk</name>
    <name evidence="12" type="ORF">H8695_04135</name>
</gene>
<evidence type="ECO:0000256" key="1">
    <source>
        <dbReference type="ARBA" id="ARBA00022553"/>
    </source>
</evidence>
<dbReference type="SUPFAM" id="SSF140356">
    <property type="entry name" value="PPK N-terminal domain-like"/>
    <property type="match status" value="1"/>
</dbReference>
<accession>A0A926HUF1</accession>
<comment type="catalytic activity">
    <reaction evidence="6 7">
        <text>[phosphate](n) + ATP = [phosphate](n+1) + ADP</text>
        <dbReference type="Rhea" id="RHEA:19573"/>
        <dbReference type="Rhea" id="RHEA-COMP:9859"/>
        <dbReference type="Rhea" id="RHEA-COMP:14280"/>
        <dbReference type="ChEBI" id="CHEBI:16838"/>
        <dbReference type="ChEBI" id="CHEBI:30616"/>
        <dbReference type="ChEBI" id="CHEBI:456216"/>
        <dbReference type="EC" id="2.7.4.1"/>
    </reaction>
</comment>
<dbReference type="AlphaFoldDB" id="A0A926HUF1"/>
<feature type="domain" description="Polyphosphate kinase N-terminal" evidence="9">
    <location>
        <begin position="11"/>
        <end position="114"/>
    </location>
</feature>
<protein>
    <recommendedName>
        <fullName evidence="6 7">Polyphosphate kinase</fullName>
        <ecNumber evidence="6 7">2.7.4.1</ecNumber>
    </recommendedName>
    <alternativeName>
        <fullName evidence="6">ATP-polyphosphate phosphotransferase</fullName>
    </alternativeName>
    <alternativeName>
        <fullName evidence="6">Polyphosphoric acid kinase</fullName>
    </alternativeName>
</protein>
<feature type="domain" description="Polyphosphate kinase C-terminal" evidence="10">
    <location>
        <begin position="503"/>
        <end position="666"/>
    </location>
</feature>
<feature type="binding site" evidence="6">
    <location>
        <position position="564"/>
    </location>
    <ligand>
        <name>ATP</name>
        <dbReference type="ChEBI" id="CHEBI:30616"/>
    </ligand>
</feature>
<dbReference type="InterPro" id="IPR024953">
    <property type="entry name" value="PP_kinase_middle"/>
</dbReference>
<comment type="caution">
    <text evidence="12">The sequence shown here is derived from an EMBL/GenBank/DDBJ whole genome shotgun (WGS) entry which is preliminary data.</text>
</comment>
<dbReference type="PANTHER" id="PTHR30218">
    <property type="entry name" value="POLYPHOSPHATE KINASE"/>
    <property type="match status" value="1"/>
</dbReference>
<dbReference type="Proteomes" id="UP000620366">
    <property type="component" value="Unassembled WGS sequence"/>
</dbReference>
<dbReference type="Pfam" id="PF17941">
    <property type="entry name" value="PP_kinase_C_1"/>
    <property type="match status" value="1"/>
</dbReference>
<feature type="binding site" evidence="6">
    <location>
        <position position="48"/>
    </location>
    <ligand>
        <name>ATP</name>
        <dbReference type="ChEBI" id="CHEBI:30616"/>
    </ligand>
</feature>
<dbReference type="GO" id="GO:0008976">
    <property type="term" value="F:polyphosphate kinase activity"/>
    <property type="evidence" value="ECO:0007669"/>
    <property type="project" value="UniProtKB-UniRule"/>
</dbReference>
<keyword evidence="5 6" id="KW-0067">ATP-binding</keyword>
<evidence type="ECO:0000256" key="4">
    <source>
        <dbReference type="ARBA" id="ARBA00022777"/>
    </source>
</evidence>
<dbReference type="Gene3D" id="3.30.1840.10">
    <property type="entry name" value="Polyphosphate kinase middle domain"/>
    <property type="match status" value="1"/>
</dbReference>
<dbReference type="Gene3D" id="3.30.870.10">
    <property type="entry name" value="Endonuclease Chain A"/>
    <property type="match status" value="2"/>
</dbReference>
<comment type="similarity">
    <text evidence="6 7">Belongs to the polyphosphate kinase 1 (PPK1) family.</text>
</comment>
<dbReference type="GO" id="GO:0005524">
    <property type="term" value="F:ATP binding"/>
    <property type="evidence" value="ECO:0007669"/>
    <property type="project" value="UniProtKB-KW"/>
</dbReference>
<keyword evidence="6" id="KW-0460">Magnesium</keyword>
<evidence type="ECO:0000259" key="10">
    <source>
        <dbReference type="Pfam" id="PF13090"/>
    </source>
</evidence>
<evidence type="ECO:0000256" key="7">
    <source>
        <dbReference type="RuleBase" id="RU003800"/>
    </source>
</evidence>
<dbReference type="GO" id="GO:0046872">
    <property type="term" value="F:metal ion binding"/>
    <property type="evidence" value="ECO:0007669"/>
    <property type="project" value="UniProtKB-KW"/>
</dbReference>
<evidence type="ECO:0000313" key="13">
    <source>
        <dbReference type="Proteomes" id="UP000620366"/>
    </source>
</evidence>
<feature type="binding site" evidence="6">
    <location>
        <position position="468"/>
    </location>
    <ligand>
        <name>ATP</name>
        <dbReference type="ChEBI" id="CHEBI:30616"/>
    </ligand>
</feature>
<organism evidence="12 13">
    <name type="scientific">Feifania hominis</name>
    <dbReference type="NCBI Taxonomy" id="2763660"/>
    <lineage>
        <taxon>Bacteria</taxon>
        <taxon>Bacillati</taxon>
        <taxon>Bacillota</taxon>
        <taxon>Clostridia</taxon>
        <taxon>Eubacteriales</taxon>
        <taxon>Feifaniaceae</taxon>
        <taxon>Feifania</taxon>
    </lineage>
</organism>
<evidence type="ECO:0000256" key="6">
    <source>
        <dbReference type="HAMAP-Rule" id="MF_00347"/>
    </source>
</evidence>
<dbReference type="Gene3D" id="1.20.58.310">
    <property type="entry name" value="Polyphosphate kinase N-terminal domain"/>
    <property type="match status" value="1"/>
</dbReference>
<keyword evidence="1 6" id="KW-0597">Phosphoprotein</keyword>
<dbReference type="PIRSF" id="PIRSF015589">
    <property type="entry name" value="PP_kinase"/>
    <property type="match status" value="1"/>
</dbReference>
<evidence type="ECO:0000259" key="8">
    <source>
        <dbReference type="Pfam" id="PF02503"/>
    </source>
</evidence>
<dbReference type="NCBIfam" id="NF003921">
    <property type="entry name" value="PRK05443.2-2"/>
    <property type="match status" value="1"/>
</dbReference>
<dbReference type="HAMAP" id="MF_00347">
    <property type="entry name" value="Polyphosphate_kinase"/>
    <property type="match status" value="1"/>
</dbReference>
<evidence type="ECO:0000256" key="5">
    <source>
        <dbReference type="ARBA" id="ARBA00022840"/>
    </source>
</evidence>
<dbReference type="Pfam" id="PF13089">
    <property type="entry name" value="PP_kinase_N"/>
    <property type="match status" value="1"/>
</dbReference>
<dbReference type="GO" id="GO:0006799">
    <property type="term" value="P:polyphosphate biosynthetic process"/>
    <property type="evidence" value="ECO:0007669"/>
    <property type="project" value="UniProtKB-UniRule"/>
</dbReference>
<dbReference type="NCBIfam" id="TIGR03705">
    <property type="entry name" value="poly_P_kin"/>
    <property type="match status" value="1"/>
</dbReference>